<dbReference type="AlphaFoldDB" id="A0A5B0QQK4"/>
<name>A0A5B0QQK4_PUCGR</name>
<reference evidence="1 2" key="1">
    <citation type="submission" date="2019-05" db="EMBL/GenBank/DDBJ databases">
        <title>Emergence of the Ug99 lineage of the wheat stem rust pathogen through somatic hybridization.</title>
        <authorList>
            <person name="Li F."/>
            <person name="Upadhyaya N.M."/>
            <person name="Sperschneider J."/>
            <person name="Matny O."/>
            <person name="Nguyen-Phuc H."/>
            <person name="Mago R."/>
            <person name="Raley C."/>
            <person name="Miller M.E."/>
            <person name="Silverstein K.A.T."/>
            <person name="Henningsen E."/>
            <person name="Hirsch C.D."/>
            <person name="Visser B."/>
            <person name="Pretorius Z.A."/>
            <person name="Steffenson B.J."/>
            <person name="Schwessinger B."/>
            <person name="Dodds P.N."/>
            <person name="Figueroa M."/>
        </authorList>
    </citation>
    <scope>NUCLEOTIDE SEQUENCE [LARGE SCALE GENOMIC DNA]</scope>
    <source>
        <strain evidence="1">21-0</strain>
    </source>
</reference>
<dbReference type="Proteomes" id="UP000324748">
    <property type="component" value="Unassembled WGS sequence"/>
</dbReference>
<sequence>MIDSEILEYLIGLFSYTIVMLHQLKCVDYFSLYIQDIQDIGRIENLRDLHLDISATPSGEHICRYVTNPVIFSDLMVATRGLKSLNLDIHISLTEVPDPGLWKTGDIRQSLIYA</sequence>
<organism evidence="1 2">
    <name type="scientific">Puccinia graminis f. sp. tritici</name>
    <dbReference type="NCBI Taxonomy" id="56615"/>
    <lineage>
        <taxon>Eukaryota</taxon>
        <taxon>Fungi</taxon>
        <taxon>Dikarya</taxon>
        <taxon>Basidiomycota</taxon>
        <taxon>Pucciniomycotina</taxon>
        <taxon>Pucciniomycetes</taxon>
        <taxon>Pucciniales</taxon>
        <taxon>Pucciniaceae</taxon>
        <taxon>Puccinia</taxon>
    </lineage>
</organism>
<evidence type="ECO:0000313" key="1">
    <source>
        <dbReference type="EMBL" id="KAA1115429.1"/>
    </source>
</evidence>
<gene>
    <name evidence="1" type="ORF">PGT21_036325</name>
</gene>
<protein>
    <submittedName>
        <fullName evidence="1">Uncharacterized protein</fullName>
    </submittedName>
</protein>
<dbReference type="EMBL" id="VSWC01000014">
    <property type="protein sequence ID" value="KAA1115429.1"/>
    <property type="molecule type" value="Genomic_DNA"/>
</dbReference>
<evidence type="ECO:0000313" key="2">
    <source>
        <dbReference type="Proteomes" id="UP000324748"/>
    </source>
</evidence>
<comment type="caution">
    <text evidence="1">The sequence shown here is derived from an EMBL/GenBank/DDBJ whole genome shotgun (WGS) entry which is preliminary data.</text>
</comment>
<keyword evidence="2" id="KW-1185">Reference proteome</keyword>
<proteinExistence type="predicted"/>
<accession>A0A5B0QQK4</accession>